<accession>A0A9D2NL83</accession>
<dbReference type="PRINTS" id="PR00344">
    <property type="entry name" value="BCTRLSENSOR"/>
</dbReference>
<evidence type="ECO:0000313" key="15">
    <source>
        <dbReference type="EMBL" id="HJC33368.1"/>
    </source>
</evidence>
<evidence type="ECO:0000256" key="13">
    <source>
        <dbReference type="SAM" id="Phobius"/>
    </source>
</evidence>
<dbReference type="InterPro" id="IPR005467">
    <property type="entry name" value="His_kinase_dom"/>
</dbReference>
<name>A0A9D2NL83_9FIRM</name>
<gene>
    <name evidence="15" type="ORF">H9758_02100</name>
</gene>
<feature type="transmembrane region" description="Helical" evidence="13">
    <location>
        <begin position="47"/>
        <end position="65"/>
    </location>
</feature>
<protein>
    <recommendedName>
        <fullName evidence="3">histidine kinase</fullName>
        <ecNumber evidence="3">2.7.13.3</ecNumber>
    </recommendedName>
</protein>
<dbReference type="InterPro" id="IPR003594">
    <property type="entry name" value="HATPase_dom"/>
</dbReference>
<dbReference type="CDD" id="cd00082">
    <property type="entry name" value="HisKA"/>
    <property type="match status" value="1"/>
</dbReference>
<feature type="domain" description="Histidine kinase" evidence="14">
    <location>
        <begin position="256"/>
        <end position="472"/>
    </location>
</feature>
<comment type="caution">
    <text evidence="15">The sequence shown here is derived from an EMBL/GenBank/DDBJ whole genome shotgun (WGS) entry which is preliminary data.</text>
</comment>
<dbReference type="InterPro" id="IPR036890">
    <property type="entry name" value="HATPase_C_sf"/>
</dbReference>
<dbReference type="Pfam" id="PF13493">
    <property type="entry name" value="DUF4118"/>
    <property type="match status" value="1"/>
</dbReference>
<evidence type="ECO:0000256" key="10">
    <source>
        <dbReference type="ARBA" id="ARBA00022989"/>
    </source>
</evidence>
<dbReference type="PROSITE" id="PS50109">
    <property type="entry name" value="HIS_KIN"/>
    <property type="match status" value="1"/>
</dbReference>
<dbReference type="EMBL" id="DWWO01000022">
    <property type="protein sequence ID" value="HJC33368.1"/>
    <property type="molecule type" value="Genomic_DNA"/>
</dbReference>
<dbReference type="SUPFAM" id="SSF55874">
    <property type="entry name" value="ATPase domain of HSP90 chaperone/DNA topoisomerase II/histidine kinase"/>
    <property type="match status" value="1"/>
</dbReference>
<dbReference type="PANTHER" id="PTHR45569">
    <property type="entry name" value="SENSOR PROTEIN KDPD"/>
    <property type="match status" value="1"/>
</dbReference>
<evidence type="ECO:0000259" key="14">
    <source>
        <dbReference type="PROSITE" id="PS50109"/>
    </source>
</evidence>
<dbReference type="InterPro" id="IPR038318">
    <property type="entry name" value="KdpD_sf"/>
</dbReference>
<evidence type="ECO:0000256" key="6">
    <source>
        <dbReference type="ARBA" id="ARBA00022692"/>
    </source>
</evidence>
<proteinExistence type="predicted"/>
<evidence type="ECO:0000256" key="11">
    <source>
        <dbReference type="ARBA" id="ARBA00023012"/>
    </source>
</evidence>
<keyword evidence="8" id="KW-0418">Kinase</keyword>
<evidence type="ECO:0000313" key="16">
    <source>
        <dbReference type="Proteomes" id="UP000823890"/>
    </source>
</evidence>
<evidence type="ECO:0000256" key="9">
    <source>
        <dbReference type="ARBA" id="ARBA00022840"/>
    </source>
</evidence>
<dbReference type="Gene3D" id="1.10.287.130">
    <property type="match status" value="1"/>
</dbReference>
<keyword evidence="5" id="KW-0808">Transferase</keyword>
<sequence length="498" mass="55936">MEKISGRIKKIMHRERLIYLGRTAAIVLAAALIGLYLSRAGVMKENILMVLLIGVILTGAFTAGYEYGVVGAVASVLIFNYFFTVPVHTFAIMNPDDVVLMIFFLIVSFISSAMTARFRRQVAIAEENERTARHMSELSERFINVTGTERITDLGLSYIKENTGYDAAVRLDERSADEQPDTAGAVLFPIGGIARKTGEIIVFTKDRGLGAEQEIFIRAVAGQMGIALDRERIYEKQEKTKLQVEREHLKSSMLRSISHDFRTPLTGIIGDCDLILQRHVTRPEEQDELLMDIREQSMWLTRTMENILSMTKIESGADFISRREEVVEDLVYEAESHVSGLREHRRFQDSMPEEVLIADVDARLIVQVLVNLLDNAVKHTKENGLIRLNVSYQDGRAYFVVEDNGPGIEPGQEETIFGEFVSLAGRGPDQKHGMGLGLAICREVVKAHGGEIRAENRPEGGARFVFWLNAQPAVQMEEMEEEYGGTERDGREADHIDR</sequence>
<comment type="subcellular location">
    <subcellularLocation>
        <location evidence="2">Membrane</location>
        <topology evidence="2">Multi-pass membrane protein</topology>
    </subcellularLocation>
</comment>
<dbReference type="Pfam" id="PF02518">
    <property type="entry name" value="HATPase_c"/>
    <property type="match status" value="1"/>
</dbReference>
<dbReference type="Proteomes" id="UP000823890">
    <property type="component" value="Unassembled WGS sequence"/>
</dbReference>
<dbReference type="CDD" id="cd00075">
    <property type="entry name" value="HATPase"/>
    <property type="match status" value="1"/>
</dbReference>
<keyword evidence="4" id="KW-0597">Phosphoprotein</keyword>
<dbReference type="GO" id="GO:0005524">
    <property type="term" value="F:ATP binding"/>
    <property type="evidence" value="ECO:0007669"/>
    <property type="project" value="UniProtKB-KW"/>
</dbReference>
<keyword evidence="11" id="KW-0902">Two-component regulatory system</keyword>
<organism evidence="15 16">
    <name type="scientific">Candidatus Mediterraneibacter faecipullorum</name>
    <dbReference type="NCBI Taxonomy" id="2838670"/>
    <lineage>
        <taxon>Bacteria</taxon>
        <taxon>Bacillati</taxon>
        <taxon>Bacillota</taxon>
        <taxon>Clostridia</taxon>
        <taxon>Lachnospirales</taxon>
        <taxon>Lachnospiraceae</taxon>
        <taxon>Mediterraneibacter</taxon>
    </lineage>
</organism>
<dbReference type="InterPro" id="IPR025201">
    <property type="entry name" value="KdpD_TM"/>
</dbReference>
<keyword evidence="12 13" id="KW-0472">Membrane</keyword>
<dbReference type="SMART" id="SM00387">
    <property type="entry name" value="HATPase_c"/>
    <property type="match status" value="1"/>
</dbReference>
<dbReference type="Gene3D" id="1.20.120.620">
    <property type="entry name" value="Backbone structure of the membrane domain of e. Coli histidine kinase receptor kdpd"/>
    <property type="match status" value="1"/>
</dbReference>
<feature type="transmembrane region" description="Helical" evidence="13">
    <location>
        <begin position="98"/>
        <end position="116"/>
    </location>
</feature>
<dbReference type="InterPro" id="IPR004358">
    <property type="entry name" value="Sig_transdc_His_kin-like_C"/>
</dbReference>
<dbReference type="PANTHER" id="PTHR45569:SF1">
    <property type="entry name" value="SENSOR PROTEIN KDPD"/>
    <property type="match status" value="1"/>
</dbReference>
<evidence type="ECO:0000256" key="4">
    <source>
        <dbReference type="ARBA" id="ARBA00022553"/>
    </source>
</evidence>
<feature type="transmembrane region" description="Helical" evidence="13">
    <location>
        <begin position="20"/>
        <end position="41"/>
    </location>
</feature>
<keyword evidence="6 13" id="KW-0812">Transmembrane</keyword>
<dbReference type="InterPro" id="IPR036097">
    <property type="entry name" value="HisK_dim/P_sf"/>
</dbReference>
<dbReference type="GO" id="GO:0000155">
    <property type="term" value="F:phosphorelay sensor kinase activity"/>
    <property type="evidence" value="ECO:0007669"/>
    <property type="project" value="InterPro"/>
</dbReference>
<dbReference type="InterPro" id="IPR052023">
    <property type="entry name" value="Histidine_kinase_KdpD"/>
</dbReference>
<reference evidence="15" key="2">
    <citation type="submission" date="2021-04" db="EMBL/GenBank/DDBJ databases">
        <authorList>
            <person name="Gilroy R."/>
        </authorList>
    </citation>
    <scope>NUCLEOTIDE SEQUENCE</scope>
    <source>
        <strain evidence="15">ChiW19-954</strain>
    </source>
</reference>
<evidence type="ECO:0000256" key="7">
    <source>
        <dbReference type="ARBA" id="ARBA00022741"/>
    </source>
</evidence>
<feature type="transmembrane region" description="Helical" evidence="13">
    <location>
        <begin position="72"/>
        <end position="92"/>
    </location>
</feature>
<comment type="catalytic activity">
    <reaction evidence="1">
        <text>ATP + protein L-histidine = ADP + protein N-phospho-L-histidine.</text>
        <dbReference type="EC" id="2.7.13.3"/>
    </reaction>
</comment>
<dbReference type="AlphaFoldDB" id="A0A9D2NL83"/>
<evidence type="ECO:0000256" key="12">
    <source>
        <dbReference type="ARBA" id="ARBA00023136"/>
    </source>
</evidence>
<evidence type="ECO:0000256" key="3">
    <source>
        <dbReference type="ARBA" id="ARBA00012438"/>
    </source>
</evidence>
<evidence type="ECO:0000256" key="1">
    <source>
        <dbReference type="ARBA" id="ARBA00000085"/>
    </source>
</evidence>
<dbReference type="SMART" id="SM00388">
    <property type="entry name" value="HisKA"/>
    <property type="match status" value="1"/>
</dbReference>
<dbReference type="GO" id="GO:0005886">
    <property type="term" value="C:plasma membrane"/>
    <property type="evidence" value="ECO:0007669"/>
    <property type="project" value="TreeGrafter"/>
</dbReference>
<dbReference type="SUPFAM" id="SSF47384">
    <property type="entry name" value="Homodimeric domain of signal transducing histidine kinase"/>
    <property type="match status" value="1"/>
</dbReference>
<evidence type="ECO:0000256" key="5">
    <source>
        <dbReference type="ARBA" id="ARBA00022679"/>
    </source>
</evidence>
<keyword evidence="9" id="KW-0067">ATP-binding</keyword>
<reference evidence="15" key="1">
    <citation type="journal article" date="2021" name="PeerJ">
        <title>Extensive microbial diversity within the chicken gut microbiome revealed by metagenomics and culture.</title>
        <authorList>
            <person name="Gilroy R."/>
            <person name="Ravi A."/>
            <person name="Getino M."/>
            <person name="Pursley I."/>
            <person name="Horton D.L."/>
            <person name="Alikhan N.F."/>
            <person name="Baker D."/>
            <person name="Gharbi K."/>
            <person name="Hall N."/>
            <person name="Watson M."/>
            <person name="Adriaenssens E.M."/>
            <person name="Foster-Nyarko E."/>
            <person name="Jarju S."/>
            <person name="Secka A."/>
            <person name="Antonio M."/>
            <person name="Oren A."/>
            <person name="Chaudhuri R.R."/>
            <person name="La Ragione R."/>
            <person name="Hildebrand F."/>
            <person name="Pallen M.J."/>
        </authorList>
    </citation>
    <scope>NUCLEOTIDE SEQUENCE</scope>
    <source>
        <strain evidence="15">ChiW19-954</strain>
    </source>
</reference>
<keyword evidence="10 13" id="KW-1133">Transmembrane helix</keyword>
<dbReference type="Pfam" id="PF00512">
    <property type="entry name" value="HisKA"/>
    <property type="match status" value="1"/>
</dbReference>
<dbReference type="Gene3D" id="3.30.565.10">
    <property type="entry name" value="Histidine kinase-like ATPase, C-terminal domain"/>
    <property type="match status" value="1"/>
</dbReference>
<dbReference type="InterPro" id="IPR003661">
    <property type="entry name" value="HisK_dim/P_dom"/>
</dbReference>
<evidence type="ECO:0000256" key="2">
    <source>
        <dbReference type="ARBA" id="ARBA00004141"/>
    </source>
</evidence>
<keyword evidence="7" id="KW-0547">Nucleotide-binding</keyword>
<dbReference type="EC" id="2.7.13.3" evidence="3"/>
<evidence type="ECO:0000256" key="8">
    <source>
        <dbReference type="ARBA" id="ARBA00022777"/>
    </source>
</evidence>